<dbReference type="Proteomes" id="UP000237310">
    <property type="component" value="Unassembled WGS sequence"/>
</dbReference>
<protein>
    <recommendedName>
        <fullName evidence="3">Outer membrane protein beta-barrel domain-containing protein</fullName>
    </recommendedName>
</protein>
<sequence length="187" mass="20523">MSTIFSQVEFSNDSIPKNAAKSSIGYFDLFAGGAFGYVDGFAGGGSINAMYANVLFGFGYVMDNKQGGLEYVEEGTNLNYYKHYRLDSFPITVGFYRPFGGMSLSASAGLSVLFYSEYVDVNTFSIFKSNATEIYSKTTLGFPYEFNLKFFSKKGGTDFGYGLKLFGNFGKYNYVGLGLVLGLGNYK</sequence>
<dbReference type="EMBL" id="PQVG01000003">
    <property type="protein sequence ID" value="POY40090.1"/>
    <property type="molecule type" value="Genomic_DNA"/>
</dbReference>
<keyword evidence="2" id="KW-1185">Reference proteome</keyword>
<gene>
    <name evidence="1" type="ORF">C3L50_05435</name>
</gene>
<evidence type="ECO:0000313" key="1">
    <source>
        <dbReference type="EMBL" id="POY40090.1"/>
    </source>
</evidence>
<evidence type="ECO:0008006" key="3">
    <source>
        <dbReference type="Google" id="ProtNLM"/>
    </source>
</evidence>
<proteinExistence type="predicted"/>
<name>A0A2S5ABX0_9FLAO</name>
<dbReference type="AlphaFoldDB" id="A0A2S5ABX0"/>
<organism evidence="1 2">
    <name type="scientific">Flavobacterium alvei</name>
    <dbReference type="NCBI Taxonomy" id="2080416"/>
    <lineage>
        <taxon>Bacteria</taxon>
        <taxon>Pseudomonadati</taxon>
        <taxon>Bacteroidota</taxon>
        <taxon>Flavobacteriia</taxon>
        <taxon>Flavobacteriales</taxon>
        <taxon>Flavobacteriaceae</taxon>
        <taxon>Flavobacterium</taxon>
    </lineage>
</organism>
<comment type="caution">
    <text evidence="1">The sequence shown here is derived from an EMBL/GenBank/DDBJ whole genome shotgun (WGS) entry which is preliminary data.</text>
</comment>
<reference evidence="1 2" key="1">
    <citation type="submission" date="2018-01" db="EMBL/GenBank/DDBJ databases">
        <authorList>
            <person name="Gaut B.S."/>
            <person name="Morton B.R."/>
            <person name="Clegg M.T."/>
            <person name="Duvall M.R."/>
        </authorList>
    </citation>
    <scope>NUCLEOTIDE SEQUENCE [LARGE SCALE GENOMIC DNA]</scope>
    <source>
        <strain evidence="1 2">HR-AY</strain>
    </source>
</reference>
<evidence type="ECO:0000313" key="2">
    <source>
        <dbReference type="Proteomes" id="UP000237310"/>
    </source>
</evidence>
<accession>A0A2S5ABX0</accession>